<dbReference type="EMBL" id="VOEJ01000001">
    <property type="protein sequence ID" value="TWR31636.1"/>
    <property type="molecule type" value="Genomic_DNA"/>
</dbReference>
<accession>A0A563UK40</accession>
<dbReference type="Proteomes" id="UP000320042">
    <property type="component" value="Unassembled WGS sequence"/>
</dbReference>
<evidence type="ECO:0000313" key="6">
    <source>
        <dbReference type="Proteomes" id="UP000320042"/>
    </source>
</evidence>
<evidence type="ECO:0000256" key="1">
    <source>
        <dbReference type="ARBA" id="ARBA00022737"/>
    </source>
</evidence>
<sequence length="184" mass="19860">MKKVILLSAMFFMCLAAGAQNLFTAIQENDALAVKYLLNKGANINAQDADGRTPLIIAASNGQERIARLLLCCSNPDVDVKDNNGNTALMLACQNNRVNEMYLVATHFPDVNLRNKNGRTALMIATEANNIEAVKYLMAHNANASAKDKQKLTAMDYAKKTNNAQIIDLLNGSASAANNTSVGR</sequence>
<dbReference type="Pfam" id="PF00023">
    <property type="entry name" value="Ank"/>
    <property type="match status" value="1"/>
</dbReference>
<evidence type="ECO:0000256" key="2">
    <source>
        <dbReference type="ARBA" id="ARBA00023043"/>
    </source>
</evidence>
<dbReference type="PANTHER" id="PTHR24173:SF74">
    <property type="entry name" value="ANKYRIN REPEAT DOMAIN-CONTAINING PROTEIN 16"/>
    <property type="match status" value="1"/>
</dbReference>
<protein>
    <submittedName>
        <fullName evidence="5">Ankyrin repeat domain-containing protein</fullName>
    </submittedName>
</protein>
<dbReference type="SMART" id="SM00248">
    <property type="entry name" value="ANK"/>
    <property type="match status" value="5"/>
</dbReference>
<gene>
    <name evidence="5" type="ORF">FPZ43_03970</name>
</gene>
<dbReference type="Pfam" id="PF12796">
    <property type="entry name" value="Ank_2"/>
    <property type="match status" value="1"/>
</dbReference>
<organism evidence="5 6">
    <name type="scientific">Mucilaginibacter pallidiroseus</name>
    <dbReference type="NCBI Taxonomy" id="2599295"/>
    <lineage>
        <taxon>Bacteria</taxon>
        <taxon>Pseudomonadati</taxon>
        <taxon>Bacteroidota</taxon>
        <taxon>Sphingobacteriia</taxon>
        <taxon>Sphingobacteriales</taxon>
        <taxon>Sphingobacteriaceae</taxon>
        <taxon>Mucilaginibacter</taxon>
    </lineage>
</organism>
<keyword evidence="4" id="KW-0732">Signal</keyword>
<dbReference type="OrthoDB" id="796070at2"/>
<dbReference type="AlphaFoldDB" id="A0A563UK40"/>
<name>A0A563UK40_9SPHI</name>
<evidence type="ECO:0000313" key="5">
    <source>
        <dbReference type="EMBL" id="TWR31636.1"/>
    </source>
</evidence>
<reference evidence="5 6" key="1">
    <citation type="submission" date="2019-07" db="EMBL/GenBank/DDBJ databases">
        <authorList>
            <person name="Kim J."/>
        </authorList>
    </citation>
    <scope>NUCLEOTIDE SEQUENCE [LARGE SCALE GENOMIC DNA]</scope>
    <source>
        <strain evidence="6">dk17</strain>
    </source>
</reference>
<dbReference type="RefSeq" id="WP_146380534.1">
    <property type="nucleotide sequence ID" value="NZ_VOEJ01000001.1"/>
</dbReference>
<comment type="caution">
    <text evidence="5">The sequence shown here is derived from an EMBL/GenBank/DDBJ whole genome shotgun (WGS) entry which is preliminary data.</text>
</comment>
<proteinExistence type="predicted"/>
<feature type="repeat" description="ANK" evidence="3">
    <location>
        <begin position="50"/>
        <end position="71"/>
    </location>
</feature>
<evidence type="ECO:0000256" key="3">
    <source>
        <dbReference type="PROSITE-ProRule" id="PRU00023"/>
    </source>
</evidence>
<keyword evidence="2 3" id="KW-0040">ANK repeat</keyword>
<evidence type="ECO:0000256" key="4">
    <source>
        <dbReference type="SAM" id="SignalP"/>
    </source>
</evidence>
<dbReference type="PROSITE" id="PS50297">
    <property type="entry name" value="ANK_REP_REGION"/>
    <property type="match status" value="3"/>
</dbReference>
<dbReference type="PANTHER" id="PTHR24173">
    <property type="entry name" value="ANKYRIN REPEAT CONTAINING"/>
    <property type="match status" value="1"/>
</dbReference>
<feature type="repeat" description="ANK" evidence="3">
    <location>
        <begin position="17"/>
        <end position="49"/>
    </location>
</feature>
<keyword evidence="1" id="KW-0677">Repeat</keyword>
<dbReference type="InterPro" id="IPR002110">
    <property type="entry name" value="Ankyrin_rpt"/>
</dbReference>
<dbReference type="PROSITE" id="PS50088">
    <property type="entry name" value="ANK_REPEAT"/>
    <property type="match status" value="3"/>
</dbReference>
<keyword evidence="6" id="KW-1185">Reference proteome</keyword>
<dbReference type="InterPro" id="IPR036770">
    <property type="entry name" value="Ankyrin_rpt-contain_sf"/>
</dbReference>
<feature type="signal peptide" evidence="4">
    <location>
        <begin position="1"/>
        <end position="19"/>
    </location>
</feature>
<dbReference type="SUPFAM" id="SSF48403">
    <property type="entry name" value="Ankyrin repeat"/>
    <property type="match status" value="1"/>
</dbReference>
<dbReference type="Gene3D" id="1.25.40.20">
    <property type="entry name" value="Ankyrin repeat-containing domain"/>
    <property type="match status" value="2"/>
</dbReference>
<feature type="repeat" description="ANK" evidence="3">
    <location>
        <begin position="117"/>
        <end position="149"/>
    </location>
</feature>
<feature type="chain" id="PRO_5022086677" evidence="4">
    <location>
        <begin position="20"/>
        <end position="184"/>
    </location>
</feature>